<keyword evidence="3" id="KW-1185">Reference proteome</keyword>
<organism evidence="2 3">
    <name type="scientific">Trichonephila clavata</name>
    <name type="common">Joro spider</name>
    <name type="synonym">Nephila clavata</name>
    <dbReference type="NCBI Taxonomy" id="2740835"/>
    <lineage>
        <taxon>Eukaryota</taxon>
        <taxon>Metazoa</taxon>
        <taxon>Ecdysozoa</taxon>
        <taxon>Arthropoda</taxon>
        <taxon>Chelicerata</taxon>
        <taxon>Arachnida</taxon>
        <taxon>Araneae</taxon>
        <taxon>Araneomorphae</taxon>
        <taxon>Entelegynae</taxon>
        <taxon>Araneoidea</taxon>
        <taxon>Nephilidae</taxon>
        <taxon>Trichonephila</taxon>
    </lineage>
</organism>
<accession>A0A8X6L2L0</accession>
<dbReference type="Proteomes" id="UP000887116">
    <property type="component" value="Unassembled WGS sequence"/>
</dbReference>
<proteinExistence type="predicted"/>
<keyword evidence="1" id="KW-0472">Membrane</keyword>
<evidence type="ECO:0000313" key="2">
    <source>
        <dbReference type="EMBL" id="GFQ93121.1"/>
    </source>
</evidence>
<name>A0A8X6L2L0_TRICU</name>
<gene>
    <name evidence="2" type="ORF">TNCT_456061</name>
</gene>
<keyword evidence="1" id="KW-0812">Transmembrane</keyword>
<sequence length="115" mass="13408">MPSKMKEHRIPIYDHEKEREDDIWDILCDTQNPRHLKKRKKLALFKNCLLLFISFAMGMHKEPKFMDFDHHSTAAYIVCMIICCVASSILDCLSSHGISFLVNGAQSFCIYKCCY</sequence>
<keyword evidence="1" id="KW-1133">Transmembrane helix</keyword>
<dbReference type="EMBL" id="BMAO01014145">
    <property type="protein sequence ID" value="GFQ93121.1"/>
    <property type="molecule type" value="Genomic_DNA"/>
</dbReference>
<evidence type="ECO:0000256" key="1">
    <source>
        <dbReference type="SAM" id="Phobius"/>
    </source>
</evidence>
<reference evidence="2" key="1">
    <citation type="submission" date="2020-07" db="EMBL/GenBank/DDBJ databases">
        <title>Multicomponent nature underlies the extraordinary mechanical properties of spider dragline silk.</title>
        <authorList>
            <person name="Kono N."/>
            <person name="Nakamura H."/>
            <person name="Mori M."/>
            <person name="Yoshida Y."/>
            <person name="Ohtoshi R."/>
            <person name="Malay A.D."/>
            <person name="Moran D.A.P."/>
            <person name="Tomita M."/>
            <person name="Numata K."/>
            <person name="Arakawa K."/>
        </authorList>
    </citation>
    <scope>NUCLEOTIDE SEQUENCE</scope>
</reference>
<dbReference type="AlphaFoldDB" id="A0A8X6L2L0"/>
<feature type="transmembrane region" description="Helical" evidence="1">
    <location>
        <begin position="43"/>
        <end position="61"/>
    </location>
</feature>
<evidence type="ECO:0000313" key="3">
    <source>
        <dbReference type="Proteomes" id="UP000887116"/>
    </source>
</evidence>
<feature type="transmembrane region" description="Helical" evidence="1">
    <location>
        <begin position="73"/>
        <end position="93"/>
    </location>
</feature>
<comment type="caution">
    <text evidence="2">The sequence shown here is derived from an EMBL/GenBank/DDBJ whole genome shotgun (WGS) entry which is preliminary data.</text>
</comment>
<dbReference type="OrthoDB" id="10578262at2759"/>
<protein>
    <submittedName>
        <fullName evidence="2">Uncharacterized protein</fullName>
    </submittedName>
</protein>